<proteinExistence type="predicted"/>
<dbReference type="AlphaFoldDB" id="A0A7W9BVW5"/>
<dbReference type="SUPFAM" id="SSF53098">
    <property type="entry name" value="Ribonuclease H-like"/>
    <property type="match status" value="1"/>
</dbReference>
<evidence type="ECO:0000313" key="3">
    <source>
        <dbReference type="Proteomes" id="UP000546701"/>
    </source>
</evidence>
<dbReference type="Proteomes" id="UP000546701">
    <property type="component" value="Unassembled WGS sequence"/>
</dbReference>
<dbReference type="InterPro" id="IPR036397">
    <property type="entry name" value="RNaseH_sf"/>
</dbReference>
<dbReference type="InterPro" id="IPR012337">
    <property type="entry name" value="RNaseH-like_sf"/>
</dbReference>
<dbReference type="PANTHER" id="PTHR47515:SF1">
    <property type="entry name" value="BLR2054 PROTEIN"/>
    <property type="match status" value="1"/>
</dbReference>
<dbReference type="InterPro" id="IPR001584">
    <property type="entry name" value="Integrase_cat-core"/>
</dbReference>
<dbReference type="GO" id="GO:0015074">
    <property type="term" value="P:DNA integration"/>
    <property type="evidence" value="ECO:0007669"/>
    <property type="project" value="InterPro"/>
</dbReference>
<reference evidence="2 3" key="1">
    <citation type="submission" date="2020-08" db="EMBL/GenBank/DDBJ databases">
        <title>Genomic Encyclopedia of Type Strains, Phase IV (KMG-IV): sequencing the most valuable type-strain genomes for metagenomic binning, comparative biology and taxonomic classification.</title>
        <authorList>
            <person name="Goeker M."/>
        </authorList>
    </citation>
    <scope>NUCLEOTIDE SEQUENCE [LARGE SCALE GENOMIC DNA]</scope>
    <source>
        <strain evidence="2 3">DSM 103336</strain>
    </source>
</reference>
<dbReference type="GO" id="GO:0003676">
    <property type="term" value="F:nucleic acid binding"/>
    <property type="evidence" value="ECO:0007669"/>
    <property type="project" value="InterPro"/>
</dbReference>
<gene>
    <name evidence="2" type="ORF">FHS99_003101</name>
</gene>
<feature type="domain" description="Integrase catalytic" evidence="1">
    <location>
        <begin position="1"/>
        <end position="90"/>
    </location>
</feature>
<accession>A0A7W9BVW5</accession>
<comment type="caution">
    <text evidence="2">The sequence shown here is derived from an EMBL/GenBank/DDBJ whole genome shotgun (WGS) entry which is preliminary data.</text>
</comment>
<evidence type="ECO:0000313" key="2">
    <source>
        <dbReference type="EMBL" id="MBB5730598.1"/>
    </source>
</evidence>
<dbReference type="EMBL" id="JACIJR010000007">
    <property type="protein sequence ID" value="MBB5730598.1"/>
    <property type="molecule type" value="Genomic_DNA"/>
</dbReference>
<sequence>MLFDGRRLRALTVVDAFTRKALAIDVDQGIKGEHIAAAIRWIAVIRGAPRTIRVDNGQEFNLKALDHWTYENGATLEFSQQGKPTENAFVGSFKAHWFRSLADARGKIEACWWDYTETCSHTLLGWLTPVEYTGAALRLAQNERRFPTPGWMRNRGTLSLRLVDRPSFFVVDAEGSKLCPSFV</sequence>
<name>A0A7W9BVW5_9SPHN</name>
<organism evidence="2 3">
    <name type="scientific">Sphingomonas prati</name>
    <dbReference type="NCBI Taxonomy" id="1843237"/>
    <lineage>
        <taxon>Bacteria</taxon>
        <taxon>Pseudomonadati</taxon>
        <taxon>Pseudomonadota</taxon>
        <taxon>Alphaproteobacteria</taxon>
        <taxon>Sphingomonadales</taxon>
        <taxon>Sphingomonadaceae</taxon>
        <taxon>Sphingomonas</taxon>
    </lineage>
</organism>
<protein>
    <submittedName>
        <fullName evidence="2">Putative transposase</fullName>
    </submittedName>
</protein>
<dbReference type="Pfam" id="PF00665">
    <property type="entry name" value="rve"/>
    <property type="match status" value="1"/>
</dbReference>
<evidence type="ECO:0000259" key="1">
    <source>
        <dbReference type="PROSITE" id="PS50994"/>
    </source>
</evidence>
<dbReference type="PROSITE" id="PS50994">
    <property type="entry name" value="INTEGRASE"/>
    <property type="match status" value="1"/>
</dbReference>
<keyword evidence="3" id="KW-1185">Reference proteome</keyword>
<dbReference type="PANTHER" id="PTHR47515">
    <property type="entry name" value="LOW CALCIUM RESPONSE LOCUS PROTEIN T"/>
    <property type="match status" value="1"/>
</dbReference>
<dbReference type="Gene3D" id="3.30.420.10">
    <property type="entry name" value="Ribonuclease H-like superfamily/Ribonuclease H"/>
    <property type="match status" value="1"/>
</dbReference>